<dbReference type="CDD" id="cd00093">
    <property type="entry name" value="HTH_XRE"/>
    <property type="match status" value="1"/>
</dbReference>
<organism evidence="3 4">
    <name type="scientific">Nocardiopsis lambiniae</name>
    <dbReference type="NCBI Taxonomy" id="3075539"/>
    <lineage>
        <taxon>Bacteria</taxon>
        <taxon>Bacillati</taxon>
        <taxon>Actinomycetota</taxon>
        <taxon>Actinomycetes</taxon>
        <taxon>Streptosporangiales</taxon>
        <taxon>Nocardiopsidaceae</taxon>
        <taxon>Nocardiopsis</taxon>
    </lineage>
</organism>
<dbReference type="RefSeq" id="WP_311511524.1">
    <property type="nucleotide sequence ID" value="NZ_JAVREP010000005.1"/>
</dbReference>
<accession>A0ABU2M855</accession>
<evidence type="ECO:0000259" key="2">
    <source>
        <dbReference type="SMART" id="SM00866"/>
    </source>
</evidence>
<name>A0ABU2M855_9ACTN</name>
<dbReference type="EMBL" id="JAVREP010000005">
    <property type="protein sequence ID" value="MDT0328845.1"/>
    <property type="molecule type" value="Genomic_DNA"/>
</dbReference>
<dbReference type="Proteomes" id="UP001183390">
    <property type="component" value="Unassembled WGS sequence"/>
</dbReference>
<sequence length="271" mass="29429">MDARTLHDIAAIADPLDRARAASAAMTTLQAQSVELSRIRRGAIIETQQAGMRQEDIARHLGVSPGRISQMKKAGSEEPAHKAPAGPVGPRPRVLVQRALPTPPSTRGSKSLYLTEAGQQGLTPERRMLFVGREPANEHVALGLRVEAGDSVIARRKMFWADGVPVRISTSYFRVDVGENTRLDGEGFVLPTLQAAIEDLGHRFDHAVETLTVRPATPYEADLLEIPGEWVVQVLRVGHSTEDVPVHALETICAASRHTFPIGQALGSDHF</sequence>
<dbReference type="PANTHER" id="PTHR44846:SF17">
    <property type="entry name" value="GNTR-FAMILY TRANSCRIPTIONAL REGULATOR"/>
    <property type="match status" value="1"/>
</dbReference>
<comment type="caution">
    <text evidence="3">The sequence shown here is derived from an EMBL/GenBank/DDBJ whole genome shotgun (WGS) entry which is preliminary data.</text>
</comment>
<gene>
    <name evidence="3" type="ORF">RM479_10535</name>
</gene>
<evidence type="ECO:0000313" key="4">
    <source>
        <dbReference type="Proteomes" id="UP001183390"/>
    </source>
</evidence>
<evidence type="ECO:0000313" key="3">
    <source>
        <dbReference type="EMBL" id="MDT0328845.1"/>
    </source>
</evidence>
<evidence type="ECO:0000256" key="1">
    <source>
        <dbReference type="SAM" id="MobiDB-lite"/>
    </source>
</evidence>
<dbReference type="PANTHER" id="PTHR44846">
    <property type="entry name" value="MANNOSYL-D-GLYCERATE TRANSPORT/METABOLISM SYSTEM REPRESSOR MNGR-RELATED"/>
    <property type="match status" value="1"/>
</dbReference>
<dbReference type="Pfam" id="PF07702">
    <property type="entry name" value="UTRA"/>
    <property type="match status" value="1"/>
</dbReference>
<keyword evidence="4" id="KW-1185">Reference proteome</keyword>
<feature type="domain" description="UbiC transcription regulator-associated" evidence="2">
    <location>
        <begin position="119"/>
        <end position="259"/>
    </location>
</feature>
<dbReference type="InterPro" id="IPR028978">
    <property type="entry name" value="Chorismate_lyase_/UTRA_dom_sf"/>
</dbReference>
<protein>
    <submittedName>
        <fullName evidence="3">UTRA domain-containing protein</fullName>
    </submittedName>
</protein>
<dbReference type="SUPFAM" id="SSF64288">
    <property type="entry name" value="Chorismate lyase-like"/>
    <property type="match status" value="1"/>
</dbReference>
<dbReference type="InterPro" id="IPR050679">
    <property type="entry name" value="Bact_HTH_transcr_reg"/>
</dbReference>
<dbReference type="InterPro" id="IPR011663">
    <property type="entry name" value="UTRA"/>
</dbReference>
<reference evidence="4" key="1">
    <citation type="submission" date="2023-07" db="EMBL/GenBank/DDBJ databases">
        <title>30 novel species of actinomycetes from the DSMZ collection.</title>
        <authorList>
            <person name="Nouioui I."/>
        </authorList>
    </citation>
    <scope>NUCLEOTIDE SEQUENCE [LARGE SCALE GENOMIC DNA]</scope>
    <source>
        <strain evidence="4">DSM 44743</strain>
    </source>
</reference>
<dbReference type="SMART" id="SM00866">
    <property type="entry name" value="UTRA"/>
    <property type="match status" value="1"/>
</dbReference>
<dbReference type="Gene3D" id="3.40.1410.10">
    <property type="entry name" value="Chorismate lyase-like"/>
    <property type="match status" value="1"/>
</dbReference>
<dbReference type="InterPro" id="IPR001387">
    <property type="entry name" value="Cro/C1-type_HTH"/>
</dbReference>
<feature type="region of interest" description="Disordered" evidence="1">
    <location>
        <begin position="72"/>
        <end position="92"/>
    </location>
</feature>
<proteinExistence type="predicted"/>